<keyword evidence="1" id="KW-0472">Membrane</keyword>
<proteinExistence type="predicted"/>
<feature type="transmembrane region" description="Helical" evidence="1">
    <location>
        <begin position="59"/>
        <end position="79"/>
    </location>
</feature>
<evidence type="ECO:0000256" key="1">
    <source>
        <dbReference type="SAM" id="Phobius"/>
    </source>
</evidence>
<accession>A0ABY6TSN6</accession>
<keyword evidence="1" id="KW-0812">Transmembrane</keyword>
<comment type="caution">
    <text evidence="2">The sequence shown here is derived from an EMBL/GenBank/DDBJ whole genome shotgun (WGS) entry which is preliminary data.</text>
</comment>
<reference evidence="2 3" key="1">
    <citation type="submission" date="2019-06" db="EMBL/GenBank/DDBJ databases">
        <authorList>
            <person name="Broberg M."/>
        </authorList>
    </citation>
    <scope>NUCLEOTIDE SEQUENCE [LARGE SCALE GENOMIC DNA]</scope>
</reference>
<dbReference type="EMBL" id="CABFNS010000328">
    <property type="protein sequence ID" value="VUC21034.1"/>
    <property type="molecule type" value="Genomic_DNA"/>
</dbReference>
<name>A0ABY6TSN6_BIOOC</name>
<dbReference type="Proteomes" id="UP000766486">
    <property type="component" value="Unassembled WGS sequence"/>
</dbReference>
<keyword evidence="1" id="KW-1133">Transmembrane helix</keyword>
<sequence>MLFLSLLGGYVLFASCLCGYSWAYPLANAAATSQLYMTYGHLLVVNPLPFGASRLSAKHSGAILGFSPLALLLIHRLWYVSAIRQP</sequence>
<keyword evidence="3" id="KW-1185">Reference proteome</keyword>
<protein>
    <submittedName>
        <fullName evidence="2">Uncharacterized protein</fullName>
    </submittedName>
</protein>
<organism evidence="2 3">
    <name type="scientific">Bionectria ochroleuca</name>
    <name type="common">Gliocladium roseum</name>
    <dbReference type="NCBI Taxonomy" id="29856"/>
    <lineage>
        <taxon>Eukaryota</taxon>
        <taxon>Fungi</taxon>
        <taxon>Dikarya</taxon>
        <taxon>Ascomycota</taxon>
        <taxon>Pezizomycotina</taxon>
        <taxon>Sordariomycetes</taxon>
        <taxon>Hypocreomycetidae</taxon>
        <taxon>Hypocreales</taxon>
        <taxon>Bionectriaceae</taxon>
        <taxon>Clonostachys</taxon>
    </lineage>
</organism>
<evidence type="ECO:0000313" key="2">
    <source>
        <dbReference type="EMBL" id="VUC21034.1"/>
    </source>
</evidence>
<gene>
    <name evidence="2" type="ORF">CLO192961_LOCUS38933</name>
</gene>
<evidence type="ECO:0000313" key="3">
    <source>
        <dbReference type="Proteomes" id="UP000766486"/>
    </source>
</evidence>